<keyword evidence="2" id="KW-1185">Reference proteome</keyword>
<dbReference type="EMBL" id="CAKOGL010000030">
    <property type="protein sequence ID" value="CAH2107298.1"/>
    <property type="molecule type" value="Genomic_DNA"/>
</dbReference>
<protein>
    <submittedName>
        <fullName evidence="1">Uncharacterized protein</fullName>
    </submittedName>
</protein>
<comment type="caution">
    <text evidence="1">The sequence shown here is derived from an EMBL/GenBank/DDBJ whole genome shotgun (WGS) entry which is preliminary data.</text>
</comment>
<organism evidence="1 2">
    <name type="scientific">Euphydryas editha</name>
    <name type="common">Edith's checkerspot</name>
    <dbReference type="NCBI Taxonomy" id="104508"/>
    <lineage>
        <taxon>Eukaryota</taxon>
        <taxon>Metazoa</taxon>
        <taxon>Ecdysozoa</taxon>
        <taxon>Arthropoda</taxon>
        <taxon>Hexapoda</taxon>
        <taxon>Insecta</taxon>
        <taxon>Pterygota</taxon>
        <taxon>Neoptera</taxon>
        <taxon>Endopterygota</taxon>
        <taxon>Lepidoptera</taxon>
        <taxon>Glossata</taxon>
        <taxon>Ditrysia</taxon>
        <taxon>Papilionoidea</taxon>
        <taxon>Nymphalidae</taxon>
        <taxon>Nymphalinae</taxon>
        <taxon>Euphydryas</taxon>
    </lineage>
</organism>
<evidence type="ECO:0000313" key="1">
    <source>
        <dbReference type="EMBL" id="CAH2107298.1"/>
    </source>
</evidence>
<evidence type="ECO:0000313" key="2">
    <source>
        <dbReference type="Proteomes" id="UP001153954"/>
    </source>
</evidence>
<dbReference type="Proteomes" id="UP001153954">
    <property type="component" value="Unassembled WGS sequence"/>
</dbReference>
<reference evidence="1" key="1">
    <citation type="submission" date="2022-03" db="EMBL/GenBank/DDBJ databases">
        <authorList>
            <person name="Tunstrom K."/>
        </authorList>
    </citation>
    <scope>NUCLEOTIDE SEQUENCE</scope>
</reference>
<dbReference type="AlphaFoldDB" id="A0AAU9VAM7"/>
<gene>
    <name evidence="1" type="ORF">EEDITHA_LOCUS21345</name>
</gene>
<proteinExistence type="predicted"/>
<sequence>MQGIPYYLLKLVIVLAEMFPLDLRIREAAALYSTRKGVPQLEIEDREVERMSSALQSPHPALRIDLEFKCLVDHSRPPMTIT</sequence>
<name>A0AAU9VAM7_EUPED</name>
<accession>A0AAU9VAM7</accession>